<dbReference type="HOGENOM" id="CLU_086034_1_3_5"/>
<dbReference type="eggNOG" id="COG1826">
    <property type="taxonomic scope" value="Bacteria"/>
</dbReference>
<evidence type="ECO:0000256" key="8">
    <source>
        <dbReference type="ARBA" id="ARBA00023136"/>
    </source>
</evidence>
<evidence type="ECO:0000256" key="9">
    <source>
        <dbReference type="SAM" id="MobiDB-lite"/>
    </source>
</evidence>
<feature type="region of interest" description="Disordered" evidence="9">
    <location>
        <begin position="104"/>
        <end position="143"/>
    </location>
</feature>
<dbReference type="GO" id="GO:0043953">
    <property type="term" value="P:protein transport by the Tat complex"/>
    <property type="evidence" value="ECO:0007669"/>
    <property type="project" value="InterPro"/>
</dbReference>
<evidence type="ECO:0000313" key="10">
    <source>
        <dbReference type="EMBL" id="EAQ07237.1"/>
    </source>
</evidence>
<gene>
    <name evidence="10" type="ORF">SKA53_02536</name>
</gene>
<evidence type="ECO:0000256" key="3">
    <source>
        <dbReference type="ARBA" id="ARBA00022475"/>
    </source>
</evidence>
<dbReference type="GO" id="GO:0008320">
    <property type="term" value="F:protein transmembrane transporter activity"/>
    <property type="evidence" value="ECO:0007669"/>
    <property type="project" value="InterPro"/>
</dbReference>
<keyword evidence="6" id="KW-1133">Transmembrane helix</keyword>
<comment type="subcellular location">
    <subcellularLocation>
        <location evidence="1">Membrane</location>
        <topology evidence="1">Single-pass membrane protein</topology>
    </subcellularLocation>
</comment>
<feature type="compositionally biased region" description="Low complexity" evidence="9">
    <location>
        <begin position="112"/>
        <end position="123"/>
    </location>
</feature>
<keyword evidence="8" id="KW-0472">Membrane</keyword>
<dbReference type="EMBL" id="AAMS01000003">
    <property type="protein sequence ID" value="EAQ07237.1"/>
    <property type="molecule type" value="Genomic_DNA"/>
</dbReference>
<proteinExistence type="predicted"/>
<keyword evidence="11" id="KW-1185">Reference proteome</keyword>
<dbReference type="Proteomes" id="UP000004507">
    <property type="component" value="Unassembled WGS sequence"/>
</dbReference>
<evidence type="ECO:0000256" key="7">
    <source>
        <dbReference type="ARBA" id="ARBA00023010"/>
    </source>
</evidence>
<keyword evidence="5" id="KW-0653">Protein transport</keyword>
<keyword evidence="4" id="KW-0812">Transmembrane</keyword>
<dbReference type="Gene3D" id="1.20.5.3310">
    <property type="match status" value="1"/>
</dbReference>
<dbReference type="STRING" id="314232.SKA53_02536"/>
<dbReference type="PANTHER" id="PTHR33162">
    <property type="entry name" value="SEC-INDEPENDENT PROTEIN TRANSLOCASE PROTEIN TATA, CHLOROPLASTIC"/>
    <property type="match status" value="1"/>
</dbReference>
<dbReference type="InterPro" id="IPR003369">
    <property type="entry name" value="TatA/B/E"/>
</dbReference>
<dbReference type="NCBIfam" id="TIGR01410">
    <property type="entry name" value="tatB"/>
    <property type="match status" value="1"/>
</dbReference>
<evidence type="ECO:0000256" key="1">
    <source>
        <dbReference type="ARBA" id="ARBA00004167"/>
    </source>
</evidence>
<protein>
    <submittedName>
        <fullName evidence="10">Twin-arginine translocation system protein, TatB</fullName>
    </submittedName>
</protein>
<organism evidence="10 11">
    <name type="scientific">Yoonia vestfoldensis SKA53</name>
    <dbReference type="NCBI Taxonomy" id="314232"/>
    <lineage>
        <taxon>Bacteria</taxon>
        <taxon>Pseudomonadati</taxon>
        <taxon>Pseudomonadota</taxon>
        <taxon>Alphaproteobacteria</taxon>
        <taxon>Rhodobacterales</taxon>
        <taxon>Paracoccaceae</taxon>
        <taxon>Yoonia</taxon>
    </lineage>
</organism>
<evidence type="ECO:0000256" key="5">
    <source>
        <dbReference type="ARBA" id="ARBA00022927"/>
    </source>
</evidence>
<reference evidence="10 11" key="1">
    <citation type="submission" date="2006-01" db="EMBL/GenBank/DDBJ databases">
        <authorList>
            <person name="Hagstrom A."/>
            <person name="Ferriera S."/>
            <person name="Johnson J."/>
            <person name="Kravitz S."/>
            <person name="Halpern A."/>
            <person name="Remington K."/>
            <person name="Beeson K."/>
            <person name="Tran B."/>
            <person name="Rogers Y.-H."/>
            <person name="Friedman R."/>
            <person name="Venter J.C."/>
        </authorList>
    </citation>
    <scope>NUCLEOTIDE SEQUENCE [LARGE SCALE GENOMIC DNA]</scope>
    <source>
        <strain evidence="10 11">SKA53</strain>
    </source>
</reference>
<dbReference type="PANTHER" id="PTHR33162:SF1">
    <property type="entry name" value="SEC-INDEPENDENT PROTEIN TRANSLOCASE PROTEIN TATA, CHLOROPLASTIC"/>
    <property type="match status" value="1"/>
</dbReference>
<accession>A3V430</accession>
<comment type="caution">
    <text evidence="10">The sequence shown here is derived from an EMBL/GenBank/DDBJ whole genome shotgun (WGS) entry which is preliminary data.</text>
</comment>
<dbReference type="AlphaFoldDB" id="A3V430"/>
<name>A3V430_9RHOB</name>
<dbReference type="OrthoDB" id="7206969at2"/>
<evidence type="ECO:0000256" key="6">
    <source>
        <dbReference type="ARBA" id="ARBA00022989"/>
    </source>
</evidence>
<evidence type="ECO:0000313" key="11">
    <source>
        <dbReference type="Proteomes" id="UP000004507"/>
    </source>
</evidence>
<keyword evidence="2" id="KW-0813">Transport</keyword>
<dbReference type="Pfam" id="PF02416">
    <property type="entry name" value="TatA_B_E"/>
    <property type="match status" value="1"/>
</dbReference>
<keyword evidence="7" id="KW-0811">Translocation</keyword>
<dbReference type="GO" id="GO:0016020">
    <property type="term" value="C:membrane"/>
    <property type="evidence" value="ECO:0007669"/>
    <property type="project" value="UniProtKB-SubCell"/>
</dbReference>
<keyword evidence="3" id="KW-1003">Cell membrane</keyword>
<evidence type="ECO:0000256" key="2">
    <source>
        <dbReference type="ARBA" id="ARBA00022448"/>
    </source>
</evidence>
<sequence length="143" mass="14835">MSEMVLIGIVALIVIGPKDLPGMFRALGQFTGKARGMAREFSRAMEAAADESGIKDVSKTIRAASDPKKFGVDALKDATSFTKGPATQELAAQRKAAKAKADELAKTTQENAARAAVKTAPAKTPAPKPEAPAAVADTPKDKA</sequence>
<dbReference type="InterPro" id="IPR018448">
    <property type="entry name" value="TatB"/>
</dbReference>
<evidence type="ECO:0000256" key="4">
    <source>
        <dbReference type="ARBA" id="ARBA00022692"/>
    </source>
</evidence>